<dbReference type="Gene3D" id="3.20.20.370">
    <property type="entry name" value="Glycoside hydrolase/deacetylase"/>
    <property type="match status" value="1"/>
</dbReference>
<dbReference type="SUPFAM" id="SSF88713">
    <property type="entry name" value="Glycoside hydrolase/deacetylase"/>
    <property type="match status" value="1"/>
</dbReference>
<organism evidence="3 4">
    <name type="scientific">Kribbella alba</name>
    <dbReference type="NCBI Taxonomy" id="190197"/>
    <lineage>
        <taxon>Bacteria</taxon>
        <taxon>Bacillati</taxon>
        <taxon>Actinomycetota</taxon>
        <taxon>Actinomycetes</taxon>
        <taxon>Propionibacteriales</taxon>
        <taxon>Kribbellaceae</taxon>
        <taxon>Kribbella</taxon>
    </lineage>
</organism>
<sequence>MALRFPPRAHRLYGGPILVGLVFCLIAAVGTAVSGPPSKKHTVSPPAAAPRAAPPPKYVILTFDDGPDPRYTPQVLDILRAYGAKATFFEVGRNVAKHPELTRRAHEAGHSVQNHTWTHADLRKLSWVQFKDQVESTDRSIVAQTGETPRCIRPPYGAVNPLVTKRITSLGKTVQLWSVDSRDWTRPGTAAIVSRVLAGVRNGSVILMHDGGGNRSQTVAALPTILKTLKARGYAVYSTSCG</sequence>
<feature type="domain" description="NodB homology" evidence="2">
    <location>
        <begin position="57"/>
        <end position="237"/>
    </location>
</feature>
<dbReference type="InterPro" id="IPR050248">
    <property type="entry name" value="Polysacc_deacetylase_ArnD"/>
</dbReference>
<keyword evidence="4" id="KW-1185">Reference proteome</keyword>
<evidence type="ECO:0000313" key="3">
    <source>
        <dbReference type="EMBL" id="GAA1655747.1"/>
    </source>
</evidence>
<dbReference type="CDD" id="cd10917">
    <property type="entry name" value="CE4_NodB_like_6s_7s"/>
    <property type="match status" value="1"/>
</dbReference>
<dbReference type="EMBL" id="BAAANE010000010">
    <property type="protein sequence ID" value="GAA1655747.1"/>
    <property type="molecule type" value="Genomic_DNA"/>
</dbReference>
<evidence type="ECO:0000256" key="1">
    <source>
        <dbReference type="SAM" id="Phobius"/>
    </source>
</evidence>
<evidence type="ECO:0000259" key="2">
    <source>
        <dbReference type="PROSITE" id="PS51677"/>
    </source>
</evidence>
<name>A0ABN2FPE3_9ACTN</name>
<dbReference type="PROSITE" id="PS51677">
    <property type="entry name" value="NODB"/>
    <property type="match status" value="1"/>
</dbReference>
<dbReference type="PANTHER" id="PTHR10587">
    <property type="entry name" value="GLYCOSYL TRANSFERASE-RELATED"/>
    <property type="match status" value="1"/>
</dbReference>
<dbReference type="Pfam" id="PF01522">
    <property type="entry name" value="Polysacc_deac_1"/>
    <property type="match status" value="1"/>
</dbReference>
<feature type="transmembrane region" description="Helical" evidence="1">
    <location>
        <begin position="12"/>
        <end position="33"/>
    </location>
</feature>
<gene>
    <name evidence="3" type="ORF">GCM10009744_55370</name>
</gene>
<reference evidence="3 4" key="1">
    <citation type="journal article" date="2019" name="Int. J. Syst. Evol. Microbiol.">
        <title>The Global Catalogue of Microorganisms (GCM) 10K type strain sequencing project: providing services to taxonomists for standard genome sequencing and annotation.</title>
        <authorList>
            <consortium name="The Broad Institute Genomics Platform"/>
            <consortium name="The Broad Institute Genome Sequencing Center for Infectious Disease"/>
            <person name="Wu L."/>
            <person name="Ma J."/>
        </authorList>
    </citation>
    <scope>NUCLEOTIDE SEQUENCE [LARGE SCALE GENOMIC DNA]</scope>
    <source>
        <strain evidence="3 4">JCM 14306</strain>
    </source>
</reference>
<protein>
    <recommendedName>
        <fullName evidence="2">NodB homology domain-containing protein</fullName>
    </recommendedName>
</protein>
<dbReference type="Proteomes" id="UP001501319">
    <property type="component" value="Unassembled WGS sequence"/>
</dbReference>
<accession>A0ABN2FPE3</accession>
<proteinExistence type="predicted"/>
<evidence type="ECO:0000313" key="4">
    <source>
        <dbReference type="Proteomes" id="UP001501319"/>
    </source>
</evidence>
<dbReference type="InterPro" id="IPR011330">
    <property type="entry name" value="Glyco_hydro/deAcase_b/a-brl"/>
</dbReference>
<keyword evidence="1" id="KW-0472">Membrane</keyword>
<dbReference type="RefSeq" id="WP_344115217.1">
    <property type="nucleotide sequence ID" value="NZ_BAAANE010000010.1"/>
</dbReference>
<keyword evidence="1" id="KW-0812">Transmembrane</keyword>
<dbReference type="InterPro" id="IPR002509">
    <property type="entry name" value="NODB_dom"/>
</dbReference>
<keyword evidence="1" id="KW-1133">Transmembrane helix</keyword>
<comment type="caution">
    <text evidence="3">The sequence shown here is derived from an EMBL/GenBank/DDBJ whole genome shotgun (WGS) entry which is preliminary data.</text>
</comment>